<proteinExistence type="predicted"/>
<dbReference type="RefSeq" id="WP_316559451.1">
    <property type="nucleotide sequence ID" value="NZ_CP131062.1"/>
</dbReference>
<keyword evidence="3" id="KW-1185">Reference proteome</keyword>
<dbReference type="AlphaFoldDB" id="A0AA97A748"/>
<keyword evidence="1" id="KW-0812">Transmembrane</keyword>
<organism evidence="2 3">
    <name type="scientific">Methanimicrococcus stummii</name>
    <dbReference type="NCBI Taxonomy" id="3028294"/>
    <lineage>
        <taxon>Archaea</taxon>
        <taxon>Methanobacteriati</taxon>
        <taxon>Methanobacteriota</taxon>
        <taxon>Stenosarchaea group</taxon>
        <taxon>Methanomicrobia</taxon>
        <taxon>Methanosarcinales</taxon>
        <taxon>Methanosarcinaceae</taxon>
        <taxon>Methanimicrococcus</taxon>
    </lineage>
</organism>
<keyword evidence="1" id="KW-1133">Transmembrane helix</keyword>
<dbReference type="Proteomes" id="UP001302662">
    <property type="component" value="Chromosome"/>
</dbReference>
<dbReference type="KEGG" id="mees:MmiEs2_00550"/>
<evidence type="ECO:0008006" key="4">
    <source>
        <dbReference type="Google" id="ProtNLM"/>
    </source>
</evidence>
<evidence type="ECO:0000256" key="1">
    <source>
        <dbReference type="SAM" id="Phobius"/>
    </source>
</evidence>
<accession>A0AA97A748</accession>
<gene>
    <name evidence="2" type="ORF">MmiEs2_00550</name>
</gene>
<keyword evidence="1" id="KW-0472">Membrane</keyword>
<protein>
    <recommendedName>
        <fullName evidence="4">S-layer family duplication domain-containing protein</fullName>
    </recommendedName>
</protein>
<name>A0AA97A748_9EURY</name>
<dbReference type="GeneID" id="85196506"/>
<evidence type="ECO:0000313" key="3">
    <source>
        <dbReference type="Proteomes" id="UP001302662"/>
    </source>
</evidence>
<sequence>MFAVIAPAAADDDRNIIASEEYRIMRDGEVLKLEQGYETVLRGFGPDSVLVEFHNNYSKPVSIGSVVLKEGETIQCFRILEDSNPVVIMMTLDKLYINNSQVLAGFSHIYQYEEKNTQYNEETQWILETAVLDDPTVPQPPEKPGGGTDIETDSIADPFYIILIIGFAAFSVIVISLFFRKRVEKIK</sequence>
<feature type="transmembrane region" description="Helical" evidence="1">
    <location>
        <begin position="159"/>
        <end position="179"/>
    </location>
</feature>
<evidence type="ECO:0000313" key="2">
    <source>
        <dbReference type="EMBL" id="WNY27878.1"/>
    </source>
</evidence>
<reference evidence="2 3" key="1">
    <citation type="submission" date="2023-07" db="EMBL/GenBank/DDBJ databases">
        <title>Closed genome sequence of Methanimicrococcus sp. Es2.</title>
        <authorList>
            <person name="Protasov E."/>
            <person name="Platt K."/>
            <person name="Reeh H."/>
            <person name="Poehlein A."/>
            <person name="Daniel R."/>
            <person name="Brune A."/>
        </authorList>
    </citation>
    <scope>NUCLEOTIDE SEQUENCE [LARGE SCALE GENOMIC DNA]</scope>
    <source>
        <strain evidence="2 3">Es2</strain>
    </source>
</reference>
<dbReference type="EMBL" id="CP131062">
    <property type="protein sequence ID" value="WNY27878.1"/>
    <property type="molecule type" value="Genomic_DNA"/>
</dbReference>